<comment type="caution">
    <text evidence="1">The sequence shown here is derived from an EMBL/GenBank/DDBJ whole genome shotgun (WGS) entry which is preliminary data.</text>
</comment>
<dbReference type="EMBL" id="JAZGQO010000009">
    <property type="protein sequence ID" value="KAK6178286.1"/>
    <property type="molecule type" value="Genomic_DNA"/>
</dbReference>
<sequence length="113" mass="13182">MGVKPKASSKEDLEKWMKDYFTTKEELHPSQENLPTRDKPREDIKMLPALPKVSFFSGDPASKSEVSFDVWKFEVEELIQSSYNKEQIRQAIFKPQGGVRSFVEETEQCFWTC</sequence>
<name>A0AAN8PT69_PATCE</name>
<evidence type="ECO:0000313" key="2">
    <source>
        <dbReference type="Proteomes" id="UP001347796"/>
    </source>
</evidence>
<dbReference type="AlphaFoldDB" id="A0AAN8PT69"/>
<accession>A0AAN8PT69</accession>
<evidence type="ECO:0000313" key="1">
    <source>
        <dbReference type="EMBL" id="KAK6178286.1"/>
    </source>
</evidence>
<dbReference type="Proteomes" id="UP001347796">
    <property type="component" value="Unassembled WGS sequence"/>
</dbReference>
<keyword evidence="2" id="KW-1185">Reference proteome</keyword>
<protein>
    <submittedName>
        <fullName evidence="1">Uncharacterized protein</fullName>
    </submittedName>
</protein>
<reference evidence="1 2" key="1">
    <citation type="submission" date="2024-01" db="EMBL/GenBank/DDBJ databases">
        <title>The genome of the rayed Mediterranean limpet Patella caerulea (Linnaeus, 1758).</title>
        <authorList>
            <person name="Anh-Thu Weber A."/>
            <person name="Halstead-Nussloch G."/>
        </authorList>
    </citation>
    <scope>NUCLEOTIDE SEQUENCE [LARGE SCALE GENOMIC DNA]</scope>
    <source>
        <strain evidence="1">AATW-2023a</strain>
        <tissue evidence="1">Whole specimen</tissue>
    </source>
</reference>
<gene>
    <name evidence="1" type="ORF">SNE40_013089</name>
</gene>
<proteinExistence type="predicted"/>
<organism evidence="1 2">
    <name type="scientific">Patella caerulea</name>
    <name type="common">Rayed Mediterranean limpet</name>
    <dbReference type="NCBI Taxonomy" id="87958"/>
    <lineage>
        <taxon>Eukaryota</taxon>
        <taxon>Metazoa</taxon>
        <taxon>Spiralia</taxon>
        <taxon>Lophotrochozoa</taxon>
        <taxon>Mollusca</taxon>
        <taxon>Gastropoda</taxon>
        <taxon>Patellogastropoda</taxon>
        <taxon>Patelloidea</taxon>
        <taxon>Patellidae</taxon>
        <taxon>Patella</taxon>
    </lineage>
</organism>